<comment type="caution">
    <text evidence="1">The sequence shown here is derived from an EMBL/GenBank/DDBJ whole genome shotgun (WGS) entry which is preliminary data.</text>
</comment>
<gene>
    <name evidence="1" type="ORF">NDU88_003036</name>
</gene>
<accession>A0AAV7WR74</accession>
<evidence type="ECO:0000313" key="1">
    <source>
        <dbReference type="EMBL" id="KAJ1215427.1"/>
    </source>
</evidence>
<evidence type="ECO:0000313" key="2">
    <source>
        <dbReference type="Proteomes" id="UP001066276"/>
    </source>
</evidence>
<organism evidence="1 2">
    <name type="scientific">Pleurodeles waltl</name>
    <name type="common">Iberian ribbed newt</name>
    <dbReference type="NCBI Taxonomy" id="8319"/>
    <lineage>
        <taxon>Eukaryota</taxon>
        <taxon>Metazoa</taxon>
        <taxon>Chordata</taxon>
        <taxon>Craniata</taxon>
        <taxon>Vertebrata</taxon>
        <taxon>Euteleostomi</taxon>
        <taxon>Amphibia</taxon>
        <taxon>Batrachia</taxon>
        <taxon>Caudata</taxon>
        <taxon>Salamandroidea</taxon>
        <taxon>Salamandridae</taxon>
        <taxon>Pleurodelinae</taxon>
        <taxon>Pleurodeles</taxon>
    </lineage>
</organism>
<keyword evidence="2" id="KW-1185">Reference proteome</keyword>
<proteinExistence type="predicted"/>
<protein>
    <submittedName>
        <fullName evidence="1">Uncharacterized protein</fullName>
    </submittedName>
</protein>
<reference evidence="1" key="1">
    <citation type="journal article" date="2022" name="bioRxiv">
        <title>Sequencing and chromosome-scale assembly of the giantPleurodeles waltlgenome.</title>
        <authorList>
            <person name="Brown T."/>
            <person name="Elewa A."/>
            <person name="Iarovenko S."/>
            <person name="Subramanian E."/>
            <person name="Araus A.J."/>
            <person name="Petzold A."/>
            <person name="Susuki M."/>
            <person name="Suzuki K.-i.T."/>
            <person name="Hayashi T."/>
            <person name="Toyoda A."/>
            <person name="Oliveira C."/>
            <person name="Osipova E."/>
            <person name="Leigh N.D."/>
            <person name="Simon A."/>
            <person name="Yun M.H."/>
        </authorList>
    </citation>
    <scope>NUCLEOTIDE SEQUENCE</scope>
    <source>
        <strain evidence="1">20211129_DDA</strain>
        <tissue evidence="1">Liver</tissue>
    </source>
</reference>
<dbReference type="EMBL" id="JANPWB010000001">
    <property type="protein sequence ID" value="KAJ1215427.1"/>
    <property type="molecule type" value="Genomic_DNA"/>
</dbReference>
<name>A0AAV7WR74_PLEWA</name>
<dbReference type="AlphaFoldDB" id="A0AAV7WR74"/>
<sequence length="101" mass="11479">MAPSVLQKKDKNTNERFDESISLEASSYVAELEQEKDLRRDYSAAKLTVAVPTAVILAVRQREYNPGRWVRKQTAATTRIIDSDRLEVVKVVISHDSAEFK</sequence>
<dbReference type="Proteomes" id="UP001066276">
    <property type="component" value="Chromosome 1_1"/>
</dbReference>